<protein>
    <submittedName>
        <fullName evidence="2">Uncharacterized protein</fullName>
    </submittedName>
</protein>
<dbReference type="RefSeq" id="WP_242848619.1">
    <property type="nucleotide sequence ID" value="NZ_KN174163.1"/>
</dbReference>
<keyword evidence="3" id="KW-1185">Reference proteome</keyword>
<dbReference type="eggNOG" id="ENOG5033N43">
    <property type="taxonomic scope" value="Bacteria"/>
</dbReference>
<feature type="region of interest" description="Disordered" evidence="1">
    <location>
        <begin position="135"/>
        <end position="154"/>
    </location>
</feature>
<proteinExistence type="predicted"/>
<evidence type="ECO:0000313" key="2">
    <source>
        <dbReference type="EMBL" id="KGF55146.1"/>
    </source>
</evidence>
<dbReference type="EMBL" id="ADLO01000063">
    <property type="protein sequence ID" value="KGF55146.1"/>
    <property type="molecule type" value="Genomic_DNA"/>
</dbReference>
<accession>A0A096B808</accession>
<dbReference type="AlphaFoldDB" id="A0A096B808"/>
<dbReference type="Proteomes" id="UP000029585">
    <property type="component" value="Unassembled WGS sequence"/>
</dbReference>
<gene>
    <name evidence="2" type="ORF">HMPREF9460_02213</name>
</gene>
<dbReference type="HOGENOM" id="CLU_1701196_0_0_9"/>
<name>A0A096B808_FLAPL</name>
<reference evidence="2 3" key="1">
    <citation type="submission" date="2011-08" db="EMBL/GenBank/DDBJ databases">
        <title>The Genome Sequence of Clostridium orbiscindens 1_3_50AFAA.</title>
        <authorList>
            <consortium name="The Broad Institute Genome Sequencing Platform"/>
            <person name="Earl A."/>
            <person name="Ward D."/>
            <person name="Feldgarden M."/>
            <person name="Gevers D."/>
            <person name="Daigneault M."/>
            <person name="Strauss J."/>
            <person name="Allen-Vercoe E."/>
            <person name="Young S.K."/>
            <person name="Zeng Q."/>
            <person name="Gargeya S."/>
            <person name="Fitzgerald M."/>
            <person name="Haas B."/>
            <person name="Abouelleil A."/>
            <person name="Alvarado L."/>
            <person name="Arachchi H.M."/>
            <person name="Berlin A."/>
            <person name="Brown A."/>
            <person name="Chapman S.B."/>
            <person name="Chen Z."/>
            <person name="Dunbar C."/>
            <person name="Freedman E."/>
            <person name="Gearin G."/>
            <person name="Gellesch M."/>
            <person name="Goldberg J."/>
            <person name="Griggs A."/>
            <person name="Gujja S."/>
            <person name="Heiman D."/>
            <person name="Howarth C."/>
            <person name="Larson L."/>
            <person name="Lui A."/>
            <person name="MacDonald P.J.P."/>
            <person name="Montmayeur A."/>
            <person name="Murphy C."/>
            <person name="Neiman D."/>
            <person name="Pearson M."/>
            <person name="Priest M."/>
            <person name="Roberts A."/>
            <person name="Saif S."/>
            <person name="Shea T."/>
            <person name="Shenoy N."/>
            <person name="Sisk P."/>
            <person name="Stolte C."/>
            <person name="Sykes S."/>
            <person name="Wortman J."/>
            <person name="Nusbaum C."/>
            <person name="Birren B."/>
        </authorList>
    </citation>
    <scope>NUCLEOTIDE SEQUENCE [LARGE SCALE GENOMIC DNA]</scope>
    <source>
        <strain evidence="2 3">1_3_50AFAA</strain>
    </source>
</reference>
<evidence type="ECO:0000256" key="1">
    <source>
        <dbReference type="SAM" id="MobiDB-lite"/>
    </source>
</evidence>
<sequence length="154" mass="16532">MLTEQQLTSVLATERRIYAALSEVLELTGELSASIQRGDSVSVQLFLQLRQEPINQLREYQTNLAQQCRILPAEDRKELEGLLSGQAPAASPAAHPLPRSSFSATAPSGPGLSRPTGPPAAACAERIPFTIPSPDRFLLVHGDPPQRRARAAAG</sequence>
<feature type="compositionally biased region" description="Low complexity" evidence="1">
    <location>
        <begin position="82"/>
        <end position="101"/>
    </location>
</feature>
<evidence type="ECO:0000313" key="3">
    <source>
        <dbReference type="Proteomes" id="UP000029585"/>
    </source>
</evidence>
<comment type="caution">
    <text evidence="2">The sequence shown here is derived from an EMBL/GenBank/DDBJ whole genome shotgun (WGS) entry which is preliminary data.</text>
</comment>
<organism evidence="2 3">
    <name type="scientific">Flavonifractor plautii 1_3_50AFAA</name>
    <dbReference type="NCBI Taxonomy" id="742738"/>
    <lineage>
        <taxon>Bacteria</taxon>
        <taxon>Bacillati</taxon>
        <taxon>Bacillota</taxon>
        <taxon>Clostridia</taxon>
        <taxon>Eubacteriales</taxon>
        <taxon>Oscillospiraceae</taxon>
        <taxon>Flavonifractor</taxon>
    </lineage>
</organism>
<feature type="region of interest" description="Disordered" evidence="1">
    <location>
        <begin position="81"/>
        <end position="126"/>
    </location>
</feature>